<accession>A0A4U1D9B0</accession>
<organism evidence="1 2">
    <name type="scientific">Robertmurraya kyonggiensis</name>
    <dbReference type="NCBI Taxonomy" id="1037680"/>
    <lineage>
        <taxon>Bacteria</taxon>
        <taxon>Bacillati</taxon>
        <taxon>Bacillota</taxon>
        <taxon>Bacilli</taxon>
        <taxon>Bacillales</taxon>
        <taxon>Bacillaceae</taxon>
        <taxon>Robertmurraya</taxon>
    </lineage>
</organism>
<keyword evidence="2" id="KW-1185">Reference proteome</keyword>
<dbReference type="Pfam" id="PF24741">
    <property type="entry name" value="AlkZ-rel"/>
    <property type="match status" value="1"/>
</dbReference>
<reference evidence="1 2" key="1">
    <citation type="journal article" date="2011" name="J. Microbiol.">
        <title>Bacillus kyonggiensis sp. nov., isolated from soil of a lettuce field.</title>
        <authorList>
            <person name="Dong K."/>
            <person name="Lee S."/>
        </authorList>
    </citation>
    <scope>NUCLEOTIDE SEQUENCE [LARGE SCALE GENOMIC DNA]</scope>
    <source>
        <strain evidence="1 2">NB22</strain>
    </source>
</reference>
<name>A0A4U1D9B0_9BACI</name>
<protein>
    <submittedName>
        <fullName evidence="1">Uncharacterized protein</fullName>
    </submittedName>
</protein>
<dbReference type="EMBL" id="SWBM01000001">
    <property type="protein sequence ID" value="TKC19014.1"/>
    <property type="molecule type" value="Genomic_DNA"/>
</dbReference>
<evidence type="ECO:0000313" key="1">
    <source>
        <dbReference type="EMBL" id="TKC19014.1"/>
    </source>
</evidence>
<dbReference type="InterPro" id="IPR056298">
    <property type="entry name" value="AlkZ-rel"/>
</dbReference>
<proteinExistence type="predicted"/>
<dbReference type="AlphaFoldDB" id="A0A4U1D9B0"/>
<dbReference type="OrthoDB" id="1067148at2"/>
<gene>
    <name evidence="1" type="ORF">FA727_05560</name>
</gene>
<dbReference type="Proteomes" id="UP000307756">
    <property type="component" value="Unassembled WGS sequence"/>
</dbReference>
<evidence type="ECO:0000313" key="2">
    <source>
        <dbReference type="Proteomes" id="UP000307756"/>
    </source>
</evidence>
<comment type="caution">
    <text evidence="1">The sequence shown here is derived from an EMBL/GenBank/DDBJ whole genome shotgun (WGS) entry which is preliminary data.</text>
</comment>
<sequence length="224" mass="25819">MMEKKVNTYQEAIDVIEEVGLLPLATLIPDYPSLNTITMSENWYLDTEYDPWIWRTKFSSDGVAGYGKFIKKKSVLISRQLLPYMKNILGHSKSVEERYFNGIISKEALELFKLIGQEGGIDTRNLRVKAGLKESHKKRIFENALLELQGAMDIVISGIQVKKNGDGEKNGWNSTAFETYDSWAERNNIETFELSREEAKRILMIHFSSFCSNEVVKKFEKIFK</sequence>